<dbReference type="Pfam" id="PF07470">
    <property type="entry name" value="Glyco_hydro_88"/>
    <property type="match status" value="1"/>
</dbReference>
<evidence type="ECO:0000313" key="2">
    <source>
        <dbReference type="EMBL" id="KAB1440172.1"/>
    </source>
</evidence>
<gene>
    <name evidence="2" type="ORF">F7O84_07300</name>
</gene>
<keyword evidence="1 2" id="KW-0378">Hydrolase</keyword>
<dbReference type="EMBL" id="WAGX01000004">
    <property type="protein sequence ID" value="KAB1440172.1"/>
    <property type="molecule type" value="Genomic_DNA"/>
</dbReference>
<dbReference type="SUPFAM" id="SSF48208">
    <property type="entry name" value="Six-hairpin glycosidases"/>
    <property type="match status" value="1"/>
</dbReference>
<organism evidence="2 3">
    <name type="scientific">Candidatus Galacturonatibacter soehngenii</name>
    <dbReference type="NCBI Taxonomy" id="2307010"/>
    <lineage>
        <taxon>Bacteria</taxon>
        <taxon>Bacillati</taxon>
        <taxon>Bacillota</taxon>
        <taxon>Clostridia</taxon>
        <taxon>Lachnospirales</taxon>
        <taxon>Lachnospiraceae</taxon>
        <taxon>Candidatus Galacturonatibacter</taxon>
    </lineage>
</organism>
<evidence type="ECO:0000256" key="1">
    <source>
        <dbReference type="ARBA" id="ARBA00022801"/>
    </source>
</evidence>
<reference evidence="2 3" key="2">
    <citation type="submission" date="2020-02" db="EMBL/GenBank/DDBJ databases">
        <title>Candidatus Galacturonibacter soehngenii shows hetero-acetogenic catabolism of galacturonic acid but lacks a canonical carbon monoxide dehydrogenase/acetyl-CoA synthase complex.</title>
        <authorList>
            <person name="Diender M."/>
            <person name="Stouten G.R."/>
            <person name="Petersen J.F."/>
            <person name="Nielsen P.H."/>
            <person name="Dueholm M.S."/>
            <person name="Pronk J.T."/>
            <person name="Van Loosdrecht M.C.M."/>
        </authorList>
    </citation>
    <scope>NUCLEOTIDE SEQUENCE [LARGE SCALE GENOMIC DNA]</scope>
    <source>
        <strain evidence="2">GalUA</strain>
    </source>
</reference>
<dbReference type="InterPro" id="IPR008928">
    <property type="entry name" value="6-hairpin_glycosidase_sf"/>
</dbReference>
<dbReference type="Proteomes" id="UP000461768">
    <property type="component" value="Unassembled WGS sequence"/>
</dbReference>
<dbReference type="GO" id="GO:0005975">
    <property type="term" value="P:carbohydrate metabolic process"/>
    <property type="evidence" value="ECO:0007669"/>
    <property type="project" value="InterPro"/>
</dbReference>
<comment type="caution">
    <text evidence="2">The sequence shown here is derived from an EMBL/GenBank/DDBJ whole genome shotgun (WGS) entry which is preliminary data.</text>
</comment>
<dbReference type="InterPro" id="IPR012341">
    <property type="entry name" value="6hp_glycosidase-like_sf"/>
</dbReference>
<reference evidence="2 3" key="1">
    <citation type="submission" date="2019-09" db="EMBL/GenBank/DDBJ databases">
        <authorList>
            <person name="Valk L.C."/>
        </authorList>
    </citation>
    <scope>NUCLEOTIDE SEQUENCE [LARGE SCALE GENOMIC DNA]</scope>
    <source>
        <strain evidence="2">GalUA</strain>
    </source>
</reference>
<name>A0A7V7QN05_9FIRM</name>
<protein>
    <submittedName>
        <fullName evidence="2">Glycosyl hydrolase family 88</fullName>
    </submittedName>
</protein>
<dbReference type="Gene3D" id="1.50.10.10">
    <property type="match status" value="1"/>
</dbReference>
<accession>A0A7V7QN05</accession>
<evidence type="ECO:0000313" key="3">
    <source>
        <dbReference type="Proteomes" id="UP000461768"/>
    </source>
</evidence>
<dbReference type="InterPro" id="IPR010905">
    <property type="entry name" value="Glyco_hydro_88"/>
</dbReference>
<proteinExistence type="predicted"/>
<dbReference type="GO" id="GO:0016787">
    <property type="term" value="F:hydrolase activity"/>
    <property type="evidence" value="ECO:0007669"/>
    <property type="project" value="UniProtKB-KW"/>
</dbReference>
<dbReference type="PANTHER" id="PTHR33886">
    <property type="entry name" value="UNSATURATED RHAMNOGALACTURONAN HYDROLASE (EUROFUNG)"/>
    <property type="match status" value="1"/>
</dbReference>
<dbReference type="OrthoDB" id="6381507at2"/>
<keyword evidence="3" id="KW-1185">Reference proteome</keyword>
<dbReference type="AlphaFoldDB" id="A0A7V7QN05"/>
<sequence>MFKDKEKIMKFDQYVEYHLAHFENAKSDWNYEDGCVLVGCVQLYQATGKSMYKEFVIEYMKKFINDDGTINHFEKENYNIDSIHTGKVLFFLYEETKEEKYRQAIEILMDQLRDHPRTKCGSFWHKKIYPNQIWLDGLYMAQPFYMEYETKYENKEHYEDIVNQFRNVRKYIYNEEKSLYYHAYDEAKIQIWADKETGKSPNFWLRAMGWYLMSLVDTMDVMSKEIFEQYKTLEGIFKEAVKGILQYQDKESKLFYQLIDKGDIEGNYLETSGSAMVAYAIMKGCRIGALSKEKYQSIGEEILNSIIDRMLIEEDNVPKLSQICSVAGLGPKNERDGSVEYYFSEPIVCDDHKGSGAFMMAYAQMLMLREA</sequence>
<dbReference type="InterPro" id="IPR052043">
    <property type="entry name" value="PolySaccharide_Degr_Enz"/>
</dbReference>
<dbReference type="PANTHER" id="PTHR33886:SF8">
    <property type="entry name" value="UNSATURATED RHAMNOGALACTURONAN HYDROLASE (EUROFUNG)"/>
    <property type="match status" value="1"/>
</dbReference>